<organism evidence="9 10">
    <name type="scientific">Reinekea forsetii</name>
    <dbReference type="NCBI Taxonomy" id="1336806"/>
    <lineage>
        <taxon>Bacteria</taxon>
        <taxon>Pseudomonadati</taxon>
        <taxon>Pseudomonadota</taxon>
        <taxon>Gammaproteobacteria</taxon>
        <taxon>Oceanospirillales</taxon>
        <taxon>Saccharospirillaceae</taxon>
        <taxon>Reinekea</taxon>
    </lineage>
</organism>
<evidence type="ECO:0000256" key="8">
    <source>
        <dbReference type="SAM" id="SignalP"/>
    </source>
</evidence>
<dbReference type="Pfam" id="PF03349">
    <property type="entry name" value="Toluene_X"/>
    <property type="match status" value="1"/>
</dbReference>
<dbReference type="Gene3D" id="2.40.160.60">
    <property type="entry name" value="Outer membrane protein transport protein (OMPP1/FadL/TodX)"/>
    <property type="match status" value="1"/>
</dbReference>
<dbReference type="OrthoDB" id="9772014at2"/>
<reference evidence="9 10" key="1">
    <citation type="journal article" date="2017" name="Environ. Microbiol.">
        <title>Genomic and physiological analyses of 'Reinekea forsetii' reveal a versatile opportunistic lifestyle during spring algae blooms.</title>
        <authorList>
            <person name="Avci B."/>
            <person name="Hahnke R.L."/>
            <person name="Chafee M."/>
            <person name="Fischer T."/>
            <person name="Gruber-Vodicka H."/>
            <person name="Tegetmeyer H.E."/>
            <person name="Harder J."/>
            <person name="Fuchs B.M."/>
            <person name="Amann R.I."/>
            <person name="Teeling H."/>
        </authorList>
    </citation>
    <scope>NUCLEOTIDE SEQUENCE [LARGE SCALE GENOMIC DNA]</scope>
    <source>
        <strain evidence="9 10">Hel1_31_D35</strain>
    </source>
</reference>
<evidence type="ECO:0000256" key="2">
    <source>
        <dbReference type="ARBA" id="ARBA00008163"/>
    </source>
</evidence>
<evidence type="ECO:0000256" key="6">
    <source>
        <dbReference type="ARBA" id="ARBA00023136"/>
    </source>
</evidence>
<keyword evidence="7" id="KW-0998">Cell outer membrane</keyword>
<gene>
    <name evidence="9" type="ORF">REIFOR_02816</name>
</gene>
<dbReference type="GO" id="GO:0015483">
    <property type="term" value="F:long-chain fatty acid transporting porin activity"/>
    <property type="evidence" value="ECO:0007669"/>
    <property type="project" value="TreeGrafter"/>
</dbReference>
<keyword evidence="3" id="KW-1134">Transmembrane beta strand</keyword>
<dbReference type="PANTHER" id="PTHR35093:SF8">
    <property type="entry name" value="OUTER MEMBRANE PROTEIN NMB0088-RELATED"/>
    <property type="match status" value="1"/>
</dbReference>
<comment type="similarity">
    <text evidence="2">Belongs to the OmpP1/FadL family.</text>
</comment>
<feature type="chain" id="PRO_5014596812" evidence="8">
    <location>
        <begin position="21"/>
        <end position="417"/>
    </location>
</feature>
<keyword evidence="6" id="KW-0472">Membrane</keyword>
<name>A0A2K8KT83_9GAMM</name>
<dbReference type="AlphaFoldDB" id="A0A2K8KT83"/>
<evidence type="ECO:0000256" key="3">
    <source>
        <dbReference type="ARBA" id="ARBA00022452"/>
    </source>
</evidence>
<feature type="signal peptide" evidence="8">
    <location>
        <begin position="1"/>
        <end position="20"/>
    </location>
</feature>
<dbReference type="Proteomes" id="UP000229757">
    <property type="component" value="Chromosome"/>
</dbReference>
<keyword evidence="10" id="KW-1185">Reference proteome</keyword>
<evidence type="ECO:0000256" key="5">
    <source>
        <dbReference type="ARBA" id="ARBA00022729"/>
    </source>
</evidence>
<evidence type="ECO:0000256" key="1">
    <source>
        <dbReference type="ARBA" id="ARBA00004571"/>
    </source>
</evidence>
<dbReference type="RefSeq" id="WP_100258158.1">
    <property type="nucleotide sequence ID" value="NZ_CP011797.1"/>
</dbReference>
<comment type="subcellular location">
    <subcellularLocation>
        <location evidence="1">Cell outer membrane</location>
        <topology evidence="1">Multi-pass membrane protein</topology>
    </subcellularLocation>
</comment>
<evidence type="ECO:0000313" key="10">
    <source>
        <dbReference type="Proteomes" id="UP000229757"/>
    </source>
</evidence>
<accession>A0A2K8KT83</accession>
<dbReference type="SUPFAM" id="SSF56935">
    <property type="entry name" value="Porins"/>
    <property type="match status" value="1"/>
</dbReference>
<sequence>MTRQVLALLALYIAPLSLYANPNHNINQVVGDRALGMAGAYAAISDDPAGMYYNPAGIAYSRSANISANVNTVQSLNITYQDALAEEFDYNRNSFQVLPNFFGVVQPLGGWMVGFSSSIVDSAQENQDQSFLAFDHIESLILNISNLDTVYNVGPTVAKKLNDDLSIGLSLHFHYRRAEFVNNQFVKYNATDENNRDTQWVNYYRKLSEQGVRPKLGIQWSPLPHWSLGLMVDKTFLVSATETRQLARCVTDSTAVGCLTEQVPEIITYQDTRTYPWQVRTGIAWFPSSVLLISADAIYSTSSAAIGGFSGREPTLDGAVGLEWYWTPRWALRAGLYTAFASTPEVDPTRSGQVQEAHIDIYGVTSSITRFNEGSAISIGLMGNYGNGDSQIVEDSTTIQQTTILGMTAFFTTSYRY</sequence>
<dbReference type="PANTHER" id="PTHR35093">
    <property type="entry name" value="OUTER MEMBRANE PROTEIN NMB0088-RELATED"/>
    <property type="match status" value="1"/>
</dbReference>
<evidence type="ECO:0000313" key="9">
    <source>
        <dbReference type="EMBL" id="ATX77937.1"/>
    </source>
</evidence>
<keyword evidence="4" id="KW-0812">Transmembrane</keyword>
<dbReference type="KEGG" id="rfo:REIFOR_02816"/>
<keyword evidence="5 8" id="KW-0732">Signal</keyword>
<evidence type="ECO:0000256" key="7">
    <source>
        <dbReference type="ARBA" id="ARBA00023237"/>
    </source>
</evidence>
<dbReference type="GO" id="GO:0009279">
    <property type="term" value="C:cell outer membrane"/>
    <property type="evidence" value="ECO:0007669"/>
    <property type="project" value="UniProtKB-SubCell"/>
</dbReference>
<evidence type="ECO:0000256" key="4">
    <source>
        <dbReference type="ARBA" id="ARBA00022692"/>
    </source>
</evidence>
<proteinExistence type="inferred from homology"/>
<dbReference type="EMBL" id="CP011797">
    <property type="protein sequence ID" value="ATX77937.1"/>
    <property type="molecule type" value="Genomic_DNA"/>
</dbReference>
<protein>
    <submittedName>
        <fullName evidence="9">Long chain fatty acid transport protein</fullName>
    </submittedName>
</protein>
<dbReference type="InterPro" id="IPR005017">
    <property type="entry name" value="OMPP1/FadL/TodX"/>
</dbReference>